<dbReference type="GO" id="GO:0005737">
    <property type="term" value="C:cytoplasm"/>
    <property type="evidence" value="ECO:0007669"/>
    <property type="project" value="TreeGrafter"/>
</dbReference>
<dbReference type="PANTHER" id="PTHR48079:SF6">
    <property type="entry name" value="NAD(P)-BINDING DOMAIN-CONTAINING PROTEIN-RELATED"/>
    <property type="match status" value="1"/>
</dbReference>
<dbReference type="AlphaFoldDB" id="A0A974NRD0"/>
<evidence type="ECO:0000313" key="2">
    <source>
        <dbReference type="EMBL" id="QQT02430.1"/>
    </source>
</evidence>
<evidence type="ECO:0000313" key="3">
    <source>
        <dbReference type="Proteomes" id="UP000595254"/>
    </source>
</evidence>
<dbReference type="InterPro" id="IPR051783">
    <property type="entry name" value="NAD(P)-dependent_oxidoreduct"/>
</dbReference>
<dbReference type="Proteomes" id="UP000595254">
    <property type="component" value="Chromosome"/>
</dbReference>
<feature type="domain" description="NAD-dependent epimerase/dehydratase" evidence="1">
    <location>
        <begin position="5"/>
        <end position="219"/>
    </location>
</feature>
<dbReference type="KEGG" id="ppsr:I6J18_11685"/>
<dbReference type="InterPro" id="IPR036291">
    <property type="entry name" value="NAD(P)-bd_dom_sf"/>
</dbReference>
<keyword evidence="3" id="KW-1185">Reference proteome</keyword>
<gene>
    <name evidence="2" type="ORF">I6J18_11685</name>
</gene>
<sequence>MKKAIVLGATGGMGSALVNELVDRGIAVTAFARNKNRLEKMFGHHEQIQVITGDVFNLKQLTDAVENMDVIFHAVNIPYQEWAEKQPLLMANILKSAKKTGAKLALVDNIYAYGRSEGLPIDENHEKNPHTKKGKIRLRLEQMAKEAEVPLFIAHFPDFYGPNGNSLLNYTFENMVKNKRAMFIGNQELAREYIYIPDGAKAMVELALRNRFEGENWNITGSGVITGKEIIDIAREYLGYTKRVSTAGIYVFRFLGIFDKFMSECKEMLYLTEEAVTLDGKKYEKAMGLLPKTSYEKGIEITLKSFDASYF</sequence>
<dbReference type="SUPFAM" id="SSF51735">
    <property type="entry name" value="NAD(P)-binding Rossmann-fold domains"/>
    <property type="match status" value="1"/>
</dbReference>
<dbReference type="EMBL" id="CP068053">
    <property type="protein sequence ID" value="QQT02430.1"/>
    <property type="molecule type" value="Genomic_DNA"/>
</dbReference>
<protein>
    <submittedName>
        <fullName evidence="2">SDR family NAD(P)-dependent oxidoreductase</fullName>
    </submittedName>
</protein>
<organism evidence="2 3">
    <name type="scientific">Peribacillus psychrosaccharolyticus</name>
    <name type="common">Bacillus psychrosaccharolyticus</name>
    <dbReference type="NCBI Taxonomy" id="1407"/>
    <lineage>
        <taxon>Bacteria</taxon>
        <taxon>Bacillati</taxon>
        <taxon>Bacillota</taxon>
        <taxon>Bacilli</taxon>
        <taxon>Bacillales</taxon>
        <taxon>Bacillaceae</taxon>
        <taxon>Peribacillus</taxon>
    </lineage>
</organism>
<reference evidence="2 3" key="1">
    <citation type="submission" date="2021-01" db="EMBL/GenBank/DDBJ databases">
        <title>FDA dAtabase for Regulatory Grade micrObial Sequences (FDA-ARGOS): Supporting development and validation of Infectious Disease Dx tests.</title>
        <authorList>
            <person name="Nelson B."/>
            <person name="Plummer A."/>
            <person name="Tallon L."/>
            <person name="Sadzewicz L."/>
            <person name="Zhao X."/>
            <person name="Boylan J."/>
            <person name="Ott S."/>
            <person name="Bowen H."/>
            <person name="Vavikolanu K."/>
            <person name="Mehta A."/>
            <person name="Aluvathingal J."/>
            <person name="Nadendla S."/>
            <person name="Myers T."/>
            <person name="Yan Y."/>
            <person name="Sichtig H."/>
        </authorList>
    </citation>
    <scope>NUCLEOTIDE SEQUENCE [LARGE SCALE GENOMIC DNA]</scope>
    <source>
        <strain evidence="2 3">FDAARGOS_1161</strain>
    </source>
</reference>
<dbReference type="Gene3D" id="3.40.50.720">
    <property type="entry name" value="NAD(P)-binding Rossmann-like Domain"/>
    <property type="match status" value="1"/>
</dbReference>
<dbReference type="RefSeq" id="WP_040374409.1">
    <property type="nucleotide sequence ID" value="NZ_CP068053.1"/>
</dbReference>
<evidence type="ECO:0000259" key="1">
    <source>
        <dbReference type="Pfam" id="PF01370"/>
    </source>
</evidence>
<dbReference type="PANTHER" id="PTHR48079">
    <property type="entry name" value="PROTEIN YEEZ"/>
    <property type="match status" value="1"/>
</dbReference>
<accession>A0A974NRD0</accession>
<name>A0A974NRD0_PERPY</name>
<dbReference type="Pfam" id="PF01370">
    <property type="entry name" value="Epimerase"/>
    <property type="match status" value="1"/>
</dbReference>
<dbReference type="GO" id="GO:0004029">
    <property type="term" value="F:aldehyde dehydrogenase (NAD+) activity"/>
    <property type="evidence" value="ECO:0007669"/>
    <property type="project" value="TreeGrafter"/>
</dbReference>
<proteinExistence type="predicted"/>
<dbReference type="InterPro" id="IPR001509">
    <property type="entry name" value="Epimerase_deHydtase"/>
</dbReference>